<organism evidence="1 2">
    <name type="scientific">Nosema bombycis (strain CQ1 / CVCC 102059)</name>
    <name type="common">Microsporidian parasite</name>
    <name type="synonym">Pebrine of silkworm</name>
    <dbReference type="NCBI Taxonomy" id="578461"/>
    <lineage>
        <taxon>Eukaryota</taxon>
        <taxon>Fungi</taxon>
        <taxon>Fungi incertae sedis</taxon>
        <taxon>Microsporidia</taxon>
        <taxon>Nosematidae</taxon>
        <taxon>Nosema</taxon>
    </lineage>
</organism>
<keyword evidence="2" id="KW-1185">Reference proteome</keyword>
<name>R0KNZ9_NOSB1</name>
<reference evidence="1 2" key="1">
    <citation type="journal article" date="2013" name="BMC Genomics">
        <title>Comparative genomics of parasitic silkworm microsporidia reveal an association between genome expansion and host adaptation.</title>
        <authorList>
            <person name="Pan G."/>
            <person name="Xu J."/>
            <person name="Li T."/>
            <person name="Xia Q."/>
            <person name="Liu S.L."/>
            <person name="Zhang G."/>
            <person name="Li S."/>
            <person name="Li C."/>
            <person name="Liu H."/>
            <person name="Yang L."/>
            <person name="Liu T."/>
            <person name="Zhang X."/>
            <person name="Wu Z."/>
            <person name="Fan W."/>
            <person name="Dang X."/>
            <person name="Xiang H."/>
            <person name="Tao M."/>
            <person name="Li Y."/>
            <person name="Hu J."/>
            <person name="Li Z."/>
            <person name="Lin L."/>
            <person name="Luo J."/>
            <person name="Geng L."/>
            <person name="Wang L."/>
            <person name="Long M."/>
            <person name="Wan Y."/>
            <person name="He N."/>
            <person name="Zhang Z."/>
            <person name="Lu C."/>
            <person name="Keeling P.J."/>
            <person name="Wang J."/>
            <person name="Xiang Z."/>
            <person name="Zhou Z."/>
        </authorList>
    </citation>
    <scope>NUCLEOTIDE SEQUENCE [LARGE SCALE GENOMIC DNA]</scope>
    <source>
        <strain evidence="2">CQ1 / CVCC 102059</strain>
    </source>
</reference>
<dbReference type="STRING" id="578461.R0KNZ9"/>
<dbReference type="Gene3D" id="1.10.287.110">
    <property type="entry name" value="DnaJ domain"/>
    <property type="match status" value="1"/>
</dbReference>
<dbReference type="SUPFAM" id="SSF46565">
    <property type="entry name" value="Chaperone J-domain"/>
    <property type="match status" value="1"/>
</dbReference>
<dbReference type="VEuPathDB" id="MicrosporidiaDB:NBO_680g0002"/>
<dbReference type="EMBL" id="KB909587">
    <property type="protein sequence ID" value="EOB11887.1"/>
    <property type="molecule type" value="Genomic_DNA"/>
</dbReference>
<dbReference type="Proteomes" id="UP000016927">
    <property type="component" value="Unassembled WGS sequence"/>
</dbReference>
<gene>
    <name evidence="1" type="primary">DNAJC19</name>
    <name evidence="1" type="ORF">NBO_680g0002</name>
</gene>
<dbReference type="AlphaFoldDB" id="R0KNZ9"/>
<dbReference type="HOGENOM" id="CLU_017633_13_5_1"/>
<evidence type="ECO:0000313" key="1">
    <source>
        <dbReference type="EMBL" id="EOB11887.1"/>
    </source>
</evidence>
<dbReference type="OrthoDB" id="240298at2759"/>
<accession>R0KNZ9</accession>
<dbReference type="InterPro" id="IPR036869">
    <property type="entry name" value="J_dom_sf"/>
</dbReference>
<evidence type="ECO:0000313" key="2">
    <source>
        <dbReference type="Proteomes" id="UP000016927"/>
    </source>
</evidence>
<proteinExistence type="predicted"/>
<sequence length="77" mass="8926">MQPSYLNSLKSHITQFFTTPRTFSTPLSLREANSILKGPDTMERYKQLMKINHPDVGGSKYLAERINEALERLKEEQ</sequence>
<protein>
    <submittedName>
        <fullName evidence="1">DnaJ of subfamily C member 19</fullName>
    </submittedName>
</protein>